<keyword evidence="2" id="KW-1185">Reference proteome</keyword>
<accession>A0ABZ2C158</accession>
<protein>
    <submittedName>
        <fullName evidence="1">Uncharacterized protein</fullName>
    </submittedName>
</protein>
<organism evidence="1 2">
    <name type="scientific">Candidatus Bealeia paramacronuclearis</name>
    <dbReference type="NCBI Taxonomy" id="1921001"/>
    <lineage>
        <taxon>Bacteria</taxon>
        <taxon>Pseudomonadati</taxon>
        <taxon>Pseudomonadota</taxon>
        <taxon>Alphaproteobacteria</taxon>
        <taxon>Holosporales</taxon>
        <taxon>Holosporaceae</taxon>
        <taxon>Candidatus Bealeia</taxon>
    </lineage>
</organism>
<sequence length="157" mass="18038">MKKTFFKPQFSFRMSRFHSVRDTTPKPLELFYEDRLNMMRDKIKTQILCDTEFFTRPNIVSSSKLLKKEDMNVFSLAVYPQGKTRGREAICGMSGLVLDFDHPDERFQYPEDILKTYSKSPCSAFAAVLVYDSVVGLSETTVESCGSLSGCLFRRIV</sequence>
<evidence type="ECO:0000313" key="1">
    <source>
        <dbReference type="EMBL" id="WVX66007.1"/>
    </source>
</evidence>
<dbReference type="EMBL" id="CP133270">
    <property type="protein sequence ID" value="WVX66007.1"/>
    <property type="molecule type" value="Genomic_DNA"/>
</dbReference>
<name>A0ABZ2C158_9PROT</name>
<reference evidence="1 2" key="1">
    <citation type="journal article" date="2024" name="Environ. Microbiol.">
        <title>Novel evolutionary insights on the interactions of the Holosporales (Alphaproteobacteria) with eukaryotic hosts from comparative genomics.</title>
        <authorList>
            <person name="Giovannini M."/>
            <person name="Petroni G."/>
            <person name="Castelli M."/>
        </authorList>
    </citation>
    <scope>NUCLEOTIDE SEQUENCE [LARGE SCALE GENOMIC DNA]</scope>
    <source>
        <strain evidence="1 2">US_Bl 15I1</strain>
    </source>
</reference>
<gene>
    <name evidence="1" type="ORF">Bealeia1_00177</name>
</gene>
<proteinExistence type="predicted"/>
<evidence type="ECO:0000313" key="2">
    <source>
        <dbReference type="Proteomes" id="UP001330434"/>
    </source>
</evidence>
<dbReference type="Proteomes" id="UP001330434">
    <property type="component" value="Chromosome"/>
</dbReference>